<dbReference type="EMBL" id="REGN01004204">
    <property type="protein sequence ID" value="RNA18616.1"/>
    <property type="molecule type" value="Genomic_DNA"/>
</dbReference>
<comment type="caution">
    <text evidence="1">The sequence shown here is derived from an EMBL/GenBank/DDBJ whole genome shotgun (WGS) entry which is preliminary data.</text>
</comment>
<dbReference type="AlphaFoldDB" id="A0A3M7R4Z6"/>
<sequence>MFTDRRLNRIEHLFKPEKDVLYKYYGMNFDEKCEFCNLIFYEITRHFFYHFKIINLTNPQNPFYCSGSGVGINLKNFRYLYFIVYLNNKFRQEKIRYKQIKELEKNILFQPN</sequence>
<gene>
    <name evidence="1" type="ORF">BpHYR1_013306</name>
</gene>
<evidence type="ECO:0000313" key="2">
    <source>
        <dbReference type="Proteomes" id="UP000276133"/>
    </source>
</evidence>
<evidence type="ECO:0000313" key="1">
    <source>
        <dbReference type="EMBL" id="RNA18616.1"/>
    </source>
</evidence>
<organism evidence="1 2">
    <name type="scientific">Brachionus plicatilis</name>
    <name type="common">Marine rotifer</name>
    <name type="synonym">Brachionus muelleri</name>
    <dbReference type="NCBI Taxonomy" id="10195"/>
    <lineage>
        <taxon>Eukaryota</taxon>
        <taxon>Metazoa</taxon>
        <taxon>Spiralia</taxon>
        <taxon>Gnathifera</taxon>
        <taxon>Rotifera</taxon>
        <taxon>Eurotatoria</taxon>
        <taxon>Monogononta</taxon>
        <taxon>Pseudotrocha</taxon>
        <taxon>Ploima</taxon>
        <taxon>Brachionidae</taxon>
        <taxon>Brachionus</taxon>
    </lineage>
</organism>
<name>A0A3M7R4Z6_BRAPC</name>
<dbReference type="Proteomes" id="UP000276133">
    <property type="component" value="Unassembled WGS sequence"/>
</dbReference>
<proteinExistence type="predicted"/>
<reference evidence="1 2" key="1">
    <citation type="journal article" date="2018" name="Sci. Rep.">
        <title>Genomic signatures of local adaptation to the degree of environmental predictability in rotifers.</title>
        <authorList>
            <person name="Franch-Gras L."/>
            <person name="Hahn C."/>
            <person name="Garcia-Roger E.M."/>
            <person name="Carmona M.J."/>
            <person name="Serra M."/>
            <person name="Gomez A."/>
        </authorList>
    </citation>
    <scope>NUCLEOTIDE SEQUENCE [LARGE SCALE GENOMIC DNA]</scope>
    <source>
        <strain evidence="1">HYR1</strain>
    </source>
</reference>
<accession>A0A3M7R4Z6</accession>
<keyword evidence="2" id="KW-1185">Reference proteome</keyword>
<protein>
    <submittedName>
        <fullName evidence="1">Uncharacterized protein</fullName>
    </submittedName>
</protein>